<dbReference type="Proteomes" id="UP001479436">
    <property type="component" value="Unassembled WGS sequence"/>
</dbReference>
<keyword evidence="1" id="KW-0472">Membrane</keyword>
<dbReference type="InterPro" id="IPR027005">
    <property type="entry name" value="PMT-like"/>
</dbReference>
<comment type="function">
    <text evidence="1">Transfers mannose from Dol-P-mannose to Ser or Thr residues on proteins.</text>
</comment>
<keyword evidence="1 3" id="KW-0328">Glycosyltransferase</keyword>
<dbReference type="EMBL" id="JASJQH010001077">
    <property type="protein sequence ID" value="KAK9762141.1"/>
    <property type="molecule type" value="Genomic_DNA"/>
</dbReference>
<dbReference type="EC" id="2.4.1.109" evidence="1"/>
<keyword evidence="1" id="KW-0812">Transmembrane</keyword>
<keyword evidence="1 3" id="KW-0808">Transferase</keyword>
<name>A0ABR2WKX2_9FUNG</name>
<gene>
    <name evidence="3" type="primary">PMT2_4</name>
    <name evidence="3" type="ORF">K7432_012421</name>
</gene>
<comment type="catalytic activity">
    <reaction evidence="1">
        <text>a di-trans,poly-cis-dolichyl beta-D-mannosyl phosphate + L-threonyl-[protein] = 3-O-(alpha-D-mannosyl)-L-threonyl-[protein] + a di-trans,poly-cis-dolichyl phosphate + H(+)</text>
        <dbReference type="Rhea" id="RHEA:53396"/>
        <dbReference type="Rhea" id="RHEA-COMP:11060"/>
        <dbReference type="Rhea" id="RHEA-COMP:13547"/>
        <dbReference type="Rhea" id="RHEA-COMP:19498"/>
        <dbReference type="Rhea" id="RHEA-COMP:19501"/>
        <dbReference type="ChEBI" id="CHEBI:15378"/>
        <dbReference type="ChEBI" id="CHEBI:30013"/>
        <dbReference type="ChEBI" id="CHEBI:57683"/>
        <dbReference type="ChEBI" id="CHEBI:58211"/>
        <dbReference type="ChEBI" id="CHEBI:137323"/>
        <dbReference type="EC" id="2.4.1.109"/>
    </reaction>
</comment>
<comment type="subcellular location">
    <subcellularLocation>
        <location evidence="1">Endoplasmic reticulum membrane</location>
        <topology evidence="1">Multi-pass membrane protein</topology>
    </subcellularLocation>
</comment>
<dbReference type="Pfam" id="PF16192">
    <property type="entry name" value="PMT_4TMC"/>
    <property type="match status" value="1"/>
</dbReference>
<comment type="similarity">
    <text evidence="1">Belongs to the glycosyltransferase 39 family.</text>
</comment>
<keyword evidence="1" id="KW-1133">Transmembrane helix</keyword>
<comment type="catalytic activity">
    <reaction evidence="1">
        <text>a di-trans,poly-cis-dolichyl beta-D-mannosyl phosphate + L-seryl-[protein] = 3-O-(alpha-D-mannosyl)-L-seryl-[protein] + a di-trans,poly-cis-dolichyl phosphate + H(+)</text>
        <dbReference type="Rhea" id="RHEA:17377"/>
        <dbReference type="Rhea" id="RHEA-COMP:9863"/>
        <dbReference type="Rhea" id="RHEA-COMP:13546"/>
        <dbReference type="Rhea" id="RHEA-COMP:19498"/>
        <dbReference type="Rhea" id="RHEA-COMP:19501"/>
        <dbReference type="ChEBI" id="CHEBI:15378"/>
        <dbReference type="ChEBI" id="CHEBI:29999"/>
        <dbReference type="ChEBI" id="CHEBI:57683"/>
        <dbReference type="ChEBI" id="CHEBI:58211"/>
        <dbReference type="ChEBI" id="CHEBI:137321"/>
        <dbReference type="EC" id="2.4.1.109"/>
    </reaction>
</comment>
<evidence type="ECO:0000259" key="2">
    <source>
        <dbReference type="Pfam" id="PF16192"/>
    </source>
</evidence>
<protein>
    <recommendedName>
        <fullName evidence="1">Dolichyl-phosphate-mannose--protein mannosyltransferase</fullName>
        <ecNumber evidence="1">2.4.1.109</ecNumber>
    </recommendedName>
</protein>
<proteinExistence type="inferred from homology"/>
<dbReference type="InterPro" id="IPR032421">
    <property type="entry name" value="PMT_4TMC"/>
</dbReference>
<evidence type="ECO:0000313" key="3">
    <source>
        <dbReference type="EMBL" id="KAK9762141.1"/>
    </source>
</evidence>
<accession>A0ABR2WKX2</accession>
<sequence length="121" mass="14644">MQKRGIQLFDNASRSNEFFSVGRLLFMGWFFHYFPFFLMGRVTYLHHYFPALYYAIFMFTFLIDFFTKNRSEFVQWVVVIAALSATVVIFIFYSPFVFGFEYPAKELASRELLARWKLYNR</sequence>
<dbReference type="PANTHER" id="PTHR10050">
    <property type="entry name" value="DOLICHYL-PHOSPHATE-MANNOSE--PROTEIN MANNOSYLTRANSFERASE"/>
    <property type="match status" value="1"/>
</dbReference>
<comment type="caution">
    <text evidence="3">The sequence shown here is derived from an EMBL/GenBank/DDBJ whole genome shotgun (WGS) entry which is preliminary data.</text>
</comment>
<dbReference type="GO" id="GO:0004169">
    <property type="term" value="F:dolichyl-phosphate-mannose-protein mannosyltransferase activity"/>
    <property type="evidence" value="ECO:0007669"/>
    <property type="project" value="UniProtKB-EC"/>
</dbReference>
<evidence type="ECO:0000313" key="4">
    <source>
        <dbReference type="Proteomes" id="UP001479436"/>
    </source>
</evidence>
<comment type="pathway">
    <text evidence="1">Protein modification; protein glycosylation.</text>
</comment>
<feature type="transmembrane region" description="Helical" evidence="1">
    <location>
        <begin position="73"/>
        <end position="93"/>
    </location>
</feature>
<feature type="domain" description="Protein O-mannosyl-transferase C-terminal four TM" evidence="2">
    <location>
        <begin position="2"/>
        <end position="116"/>
    </location>
</feature>
<organism evidence="3 4">
    <name type="scientific">Basidiobolus ranarum</name>
    <dbReference type="NCBI Taxonomy" id="34480"/>
    <lineage>
        <taxon>Eukaryota</taxon>
        <taxon>Fungi</taxon>
        <taxon>Fungi incertae sedis</taxon>
        <taxon>Zoopagomycota</taxon>
        <taxon>Entomophthoromycotina</taxon>
        <taxon>Basidiobolomycetes</taxon>
        <taxon>Basidiobolales</taxon>
        <taxon>Basidiobolaceae</taxon>
        <taxon>Basidiobolus</taxon>
    </lineage>
</organism>
<dbReference type="PANTHER" id="PTHR10050:SF46">
    <property type="entry name" value="PROTEIN O-MANNOSYL-TRANSFERASE 2"/>
    <property type="match status" value="1"/>
</dbReference>
<feature type="transmembrane region" description="Helical" evidence="1">
    <location>
        <begin position="45"/>
        <end position="66"/>
    </location>
</feature>
<evidence type="ECO:0000256" key="1">
    <source>
        <dbReference type="RuleBase" id="RU367007"/>
    </source>
</evidence>
<comment type="caution">
    <text evidence="1">Lacks conserved residue(s) required for the propagation of feature annotation.</text>
</comment>
<keyword evidence="1" id="KW-0256">Endoplasmic reticulum</keyword>
<reference evidence="3 4" key="1">
    <citation type="submission" date="2023-04" db="EMBL/GenBank/DDBJ databases">
        <title>Genome of Basidiobolus ranarum AG-B5.</title>
        <authorList>
            <person name="Stajich J.E."/>
            <person name="Carter-House D."/>
            <person name="Gryganskyi A."/>
        </authorList>
    </citation>
    <scope>NUCLEOTIDE SEQUENCE [LARGE SCALE GENOMIC DNA]</scope>
    <source>
        <strain evidence="3 4">AG-B5</strain>
    </source>
</reference>
<keyword evidence="4" id="KW-1185">Reference proteome</keyword>
<feature type="transmembrane region" description="Helical" evidence="1">
    <location>
        <begin position="21"/>
        <end position="39"/>
    </location>
</feature>